<dbReference type="PANTHER" id="PTHR38477:SF1">
    <property type="entry name" value="MUREIN L,D-TRANSPEPTIDASE CATALYTIC DOMAIN FAMILY PROTEIN"/>
    <property type="match status" value="1"/>
</dbReference>
<dbReference type="HOGENOM" id="CLU_080995_1_1_0"/>
<name>E5BGZ1_9FUSO</name>
<reference evidence="1 2" key="1">
    <citation type="submission" date="2009-02" db="EMBL/GenBank/DDBJ databases">
        <title>The Genome Sequence of Fusobacterium sp. 3_1_5R.</title>
        <authorList>
            <consortium name="The Broad Institute Genome Sequencing Platform"/>
            <person name="Ward D."/>
            <person name="Young S.K."/>
            <person name="Kodira C.D."/>
            <person name="Zeng Q."/>
            <person name="Koehrsen M."/>
            <person name="Alvarado L."/>
            <person name="Berlin A."/>
            <person name="Borenstein D."/>
            <person name="Chen Z."/>
            <person name="Engels R."/>
            <person name="Freedman E."/>
            <person name="Gellesch M."/>
            <person name="Goldberg J."/>
            <person name="Griggs A."/>
            <person name="Gujja S."/>
            <person name="Heiman D."/>
            <person name="Hepburn T."/>
            <person name="Howarth C."/>
            <person name="Jen D."/>
            <person name="Larson L."/>
            <person name="Lewis B."/>
            <person name="Mehta T."/>
            <person name="Park D."/>
            <person name="Pearson M."/>
            <person name="Roberts A."/>
            <person name="Saif S."/>
            <person name="Shea T."/>
            <person name="Shenoy N."/>
            <person name="Sisk P."/>
            <person name="Stolte C."/>
            <person name="Sykes S."/>
            <person name="Walk T."/>
            <person name="White J."/>
            <person name="Yandava C."/>
            <person name="Allen-Vercoe E."/>
            <person name="Strauss J."/>
            <person name="Ambrose C."/>
            <person name="Lander E."/>
            <person name="Nusbaum C."/>
            <person name="Galagan J."/>
            <person name="Birren B."/>
        </authorList>
    </citation>
    <scope>NUCLEOTIDE SEQUENCE [LARGE SCALE GENOMIC DNA]</scope>
    <source>
        <strain evidence="1 2">3_1_5R</strain>
    </source>
</reference>
<proteinExistence type="predicted"/>
<keyword evidence="2" id="KW-1185">Reference proteome</keyword>
<dbReference type="RefSeq" id="WP_008801833.1">
    <property type="nucleotide sequence ID" value="NZ_GG657972.1"/>
</dbReference>
<dbReference type="PANTHER" id="PTHR38477">
    <property type="entry name" value="HYPOTHETICAL EXPORTED PROTEIN"/>
    <property type="match status" value="1"/>
</dbReference>
<protein>
    <recommendedName>
        <fullName evidence="3">YkuD domain-containing protein</fullName>
    </recommendedName>
</protein>
<dbReference type="InterPro" id="IPR032676">
    <property type="entry name" value="YkuD_2"/>
</dbReference>
<dbReference type="EMBL" id="GG657972">
    <property type="protein sequence ID" value="EFS21764.1"/>
    <property type="molecule type" value="Genomic_DNA"/>
</dbReference>
<sequence length="219" mass="25278">MKKYILIFLCSMQGMLWADEIREVPIINMQDVYQKLSLAGKLDFCIFQQAYLGFLTISNKNADYLAIIDYTKPSNEKRFFLLDMINYKIVNQTYVSHAKNTGLDTAVHFSNDRNSMQSSLGFYLTKDTYKGEYGYSLVLEGLEDKINSNAEERRIVMHGGDFAEESYLKTYGFLGRSWGCPVLPKSEIALVIDKLKNRHVLFIAGNDTNYQEITKFKFK</sequence>
<dbReference type="AlphaFoldDB" id="E5BGZ1"/>
<evidence type="ECO:0000313" key="2">
    <source>
        <dbReference type="Proteomes" id="UP000002975"/>
    </source>
</evidence>
<accession>E5BGZ1</accession>
<evidence type="ECO:0000313" key="1">
    <source>
        <dbReference type="EMBL" id="EFS21764.1"/>
    </source>
</evidence>
<dbReference type="OrthoDB" id="9815195at2"/>
<organism evidence="1 2">
    <name type="scientific">Fusobacterium gonidiaformans 3-1-5R</name>
    <dbReference type="NCBI Taxonomy" id="469605"/>
    <lineage>
        <taxon>Bacteria</taxon>
        <taxon>Fusobacteriati</taxon>
        <taxon>Fusobacteriota</taxon>
        <taxon>Fusobacteriia</taxon>
        <taxon>Fusobacteriales</taxon>
        <taxon>Fusobacteriaceae</taxon>
        <taxon>Fusobacterium</taxon>
    </lineage>
</organism>
<dbReference type="Pfam" id="PF13645">
    <property type="entry name" value="YkuD_2"/>
    <property type="match status" value="1"/>
</dbReference>
<dbReference type="Proteomes" id="UP000002975">
    <property type="component" value="Unassembled WGS sequence"/>
</dbReference>
<gene>
    <name evidence="1" type="ORF">FSBG_01261</name>
</gene>
<evidence type="ECO:0008006" key="3">
    <source>
        <dbReference type="Google" id="ProtNLM"/>
    </source>
</evidence>
<dbReference type="BioCyc" id="FSP469605-HMP:GTSP-1273-MONOMER"/>